<feature type="compositionally biased region" description="Low complexity" evidence="1">
    <location>
        <begin position="53"/>
        <end position="68"/>
    </location>
</feature>
<feature type="region of interest" description="Disordered" evidence="1">
    <location>
        <begin position="1"/>
        <end position="87"/>
    </location>
</feature>
<dbReference type="Proteomes" id="UP000271162">
    <property type="component" value="Unassembled WGS sequence"/>
</dbReference>
<accession>A0A0N4XDE7</accession>
<evidence type="ECO:0000313" key="3">
    <source>
        <dbReference type="Proteomes" id="UP000271162"/>
    </source>
</evidence>
<organism evidence="4">
    <name type="scientific">Nippostrongylus brasiliensis</name>
    <name type="common">Rat hookworm</name>
    <dbReference type="NCBI Taxonomy" id="27835"/>
    <lineage>
        <taxon>Eukaryota</taxon>
        <taxon>Metazoa</taxon>
        <taxon>Ecdysozoa</taxon>
        <taxon>Nematoda</taxon>
        <taxon>Chromadorea</taxon>
        <taxon>Rhabditida</taxon>
        <taxon>Rhabditina</taxon>
        <taxon>Rhabditomorpha</taxon>
        <taxon>Strongyloidea</taxon>
        <taxon>Heligmosomidae</taxon>
        <taxon>Nippostrongylus</taxon>
    </lineage>
</organism>
<evidence type="ECO:0000256" key="1">
    <source>
        <dbReference type="SAM" id="MobiDB-lite"/>
    </source>
</evidence>
<name>A0A0N4XDE7_NIPBR</name>
<sequence>MRPAAYPNVVIVPQEPELGNMNPDEPPPYSTLAPDGGDSAETAKEETSPPRYSELGRSSSSEMSGNGEKPANGVVSALSKIVTIHQR</sequence>
<dbReference type="WBParaSite" id="NBR_0000053901-mRNA-1">
    <property type="protein sequence ID" value="NBR_0000053901-mRNA-1"/>
    <property type="gene ID" value="NBR_0000053901"/>
</dbReference>
<gene>
    <name evidence="2" type="ORF">NBR_LOCUS540</name>
</gene>
<proteinExistence type="predicted"/>
<dbReference type="AlphaFoldDB" id="A0A0N4XDE7"/>
<dbReference type="EMBL" id="UYSL01000244">
    <property type="protein sequence ID" value="VDL63267.1"/>
    <property type="molecule type" value="Genomic_DNA"/>
</dbReference>
<keyword evidence="3" id="KW-1185">Reference proteome</keyword>
<evidence type="ECO:0000313" key="4">
    <source>
        <dbReference type="WBParaSite" id="NBR_0000053901-mRNA-1"/>
    </source>
</evidence>
<protein>
    <submittedName>
        <fullName evidence="2 4">Uncharacterized protein</fullName>
    </submittedName>
</protein>
<evidence type="ECO:0000313" key="2">
    <source>
        <dbReference type="EMBL" id="VDL63267.1"/>
    </source>
</evidence>
<reference evidence="2 3" key="2">
    <citation type="submission" date="2018-11" db="EMBL/GenBank/DDBJ databases">
        <authorList>
            <consortium name="Pathogen Informatics"/>
        </authorList>
    </citation>
    <scope>NUCLEOTIDE SEQUENCE [LARGE SCALE GENOMIC DNA]</scope>
</reference>
<reference evidence="4" key="1">
    <citation type="submission" date="2017-02" db="UniProtKB">
        <authorList>
            <consortium name="WormBaseParasite"/>
        </authorList>
    </citation>
    <scope>IDENTIFICATION</scope>
</reference>